<accession>A0A9J6B7B4</accession>
<feature type="region of interest" description="Disordered" evidence="1">
    <location>
        <begin position="21"/>
        <end position="69"/>
    </location>
</feature>
<organism evidence="2 3">
    <name type="scientific">Solanum commersonii</name>
    <name type="common">Commerson's wild potato</name>
    <name type="synonym">Commerson's nightshade</name>
    <dbReference type="NCBI Taxonomy" id="4109"/>
    <lineage>
        <taxon>Eukaryota</taxon>
        <taxon>Viridiplantae</taxon>
        <taxon>Streptophyta</taxon>
        <taxon>Embryophyta</taxon>
        <taxon>Tracheophyta</taxon>
        <taxon>Spermatophyta</taxon>
        <taxon>Magnoliopsida</taxon>
        <taxon>eudicotyledons</taxon>
        <taxon>Gunneridae</taxon>
        <taxon>Pentapetalae</taxon>
        <taxon>asterids</taxon>
        <taxon>lamiids</taxon>
        <taxon>Solanales</taxon>
        <taxon>Solanaceae</taxon>
        <taxon>Solanoideae</taxon>
        <taxon>Solaneae</taxon>
        <taxon>Solanum</taxon>
    </lineage>
</organism>
<protein>
    <submittedName>
        <fullName evidence="2">Uncharacterized protein</fullName>
    </submittedName>
</protein>
<keyword evidence="3" id="KW-1185">Reference proteome</keyword>
<gene>
    <name evidence="2" type="ORF">H5410_004418</name>
</gene>
<feature type="compositionally biased region" description="Polar residues" evidence="1">
    <location>
        <begin position="60"/>
        <end position="69"/>
    </location>
</feature>
<dbReference type="EMBL" id="JACXVP010000001">
    <property type="protein sequence ID" value="KAG5632701.1"/>
    <property type="molecule type" value="Genomic_DNA"/>
</dbReference>
<dbReference type="Proteomes" id="UP000824120">
    <property type="component" value="Chromosome 1"/>
</dbReference>
<comment type="caution">
    <text evidence="2">The sequence shown here is derived from an EMBL/GenBank/DDBJ whole genome shotgun (WGS) entry which is preliminary data.</text>
</comment>
<proteinExistence type="predicted"/>
<evidence type="ECO:0000313" key="3">
    <source>
        <dbReference type="Proteomes" id="UP000824120"/>
    </source>
</evidence>
<evidence type="ECO:0000313" key="2">
    <source>
        <dbReference type="EMBL" id="KAG5632701.1"/>
    </source>
</evidence>
<name>A0A9J6B7B4_SOLCO</name>
<reference evidence="2 3" key="1">
    <citation type="submission" date="2020-09" db="EMBL/GenBank/DDBJ databases">
        <title>De no assembly of potato wild relative species, Solanum commersonii.</title>
        <authorList>
            <person name="Cho K."/>
        </authorList>
    </citation>
    <scope>NUCLEOTIDE SEQUENCE [LARGE SCALE GENOMIC DNA]</scope>
    <source>
        <strain evidence="2">LZ3.2</strain>
        <tissue evidence="2">Leaf</tissue>
    </source>
</reference>
<dbReference type="AlphaFoldDB" id="A0A9J6B7B4"/>
<sequence>MVGRGECKCFATRGQWFQEKELKEEGEKQRRMSKNRAPSQRSKNRRQIAKKRAKKLENTLRGSISASRS</sequence>
<feature type="compositionally biased region" description="Basic and acidic residues" evidence="1">
    <location>
        <begin position="21"/>
        <end position="30"/>
    </location>
</feature>
<feature type="compositionally biased region" description="Basic residues" evidence="1">
    <location>
        <begin position="42"/>
        <end position="54"/>
    </location>
</feature>
<evidence type="ECO:0000256" key="1">
    <source>
        <dbReference type="SAM" id="MobiDB-lite"/>
    </source>
</evidence>